<dbReference type="PROSITE" id="PS50181">
    <property type="entry name" value="FBOX"/>
    <property type="match status" value="1"/>
</dbReference>
<evidence type="ECO:0000313" key="2">
    <source>
        <dbReference type="Proteomes" id="UP000515211"/>
    </source>
</evidence>
<dbReference type="Pfam" id="PF00646">
    <property type="entry name" value="F-box"/>
    <property type="match status" value="1"/>
</dbReference>
<keyword evidence="2" id="KW-1185">Reference proteome</keyword>
<protein>
    <submittedName>
        <fullName evidence="3">F-box/kelch-repeat protein At3g06240</fullName>
    </submittedName>
</protein>
<proteinExistence type="predicted"/>
<organism evidence="2 3">
    <name type="scientific">Arachis duranensis</name>
    <name type="common">Wild peanut</name>
    <dbReference type="NCBI Taxonomy" id="130453"/>
    <lineage>
        <taxon>Eukaryota</taxon>
        <taxon>Viridiplantae</taxon>
        <taxon>Streptophyta</taxon>
        <taxon>Embryophyta</taxon>
        <taxon>Tracheophyta</taxon>
        <taxon>Spermatophyta</taxon>
        <taxon>Magnoliopsida</taxon>
        <taxon>eudicotyledons</taxon>
        <taxon>Gunneridae</taxon>
        <taxon>Pentapetalae</taxon>
        <taxon>rosids</taxon>
        <taxon>fabids</taxon>
        <taxon>Fabales</taxon>
        <taxon>Fabaceae</taxon>
        <taxon>Papilionoideae</taxon>
        <taxon>50 kb inversion clade</taxon>
        <taxon>dalbergioids sensu lato</taxon>
        <taxon>Dalbergieae</taxon>
        <taxon>Pterocarpus clade</taxon>
        <taxon>Arachis</taxon>
    </lineage>
</organism>
<gene>
    <name evidence="3" type="primary">LOC107471805</name>
</gene>
<dbReference type="Gene3D" id="1.20.1280.50">
    <property type="match status" value="1"/>
</dbReference>
<accession>A0A6P4C7P8</accession>
<evidence type="ECO:0000259" key="1">
    <source>
        <dbReference type="PROSITE" id="PS50181"/>
    </source>
</evidence>
<dbReference type="GeneID" id="107471805"/>
<sequence length="380" mass="43366">MASLNKKVSPSNVNLPNDLVLNILSRLPVKSLKRFSCVQKSWANLLEDPHFVDIYYENLTSKTRDSCLLLNQHVPNTVESYLFLLFGERYENRVKFDWPSPFHEDNESVIVVGSCVNGTICLQQVSMIDTTTSIKVLLWTPKTKEFKVVPPSLTAEPELQFQITITGFGYDHVTDDYKLIQNVLVHALNNDYAEVNPPLPGQFWQIYSVKSNCWRNLDLEMTCDVFPQPVGLAVYLNGVCHWLACEDHNQEPYDTDVLLVSFDMSSEMFVTTPISRYNHHDFCDRYLVVLKESVAVISMFENNNCFDVSILGEAGVEESWVKLFTVGLPTCVDHPIGAGKNGDIFFRKYDGELVWYDFSSKTIKEIAIKGEFCYSQTVML</sequence>
<dbReference type="AlphaFoldDB" id="A0A6P4C7P8"/>
<dbReference type="InterPro" id="IPR036047">
    <property type="entry name" value="F-box-like_dom_sf"/>
</dbReference>
<dbReference type="Pfam" id="PF07734">
    <property type="entry name" value="FBA_1"/>
    <property type="match status" value="1"/>
</dbReference>
<name>A0A6P4C7P8_ARADU</name>
<dbReference type="KEGG" id="adu:107471805"/>
<dbReference type="Proteomes" id="UP000515211">
    <property type="component" value="Chromosome 1"/>
</dbReference>
<dbReference type="InterPro" id="IPR001810">
    <property type="entry name" value="F-box_dom"/>
</dbReference>
<dbReference type="PANTHER" id="PTHR31672:SF13">
    <property type="entry name" value="F-BOX PROTEIN CPR30-LIKE"/>
    <property type="match status" value="1"/>
</dbReference>
<dbReference type="RefSeq" id="XP_015946786.1">
    <property type="nucleotide sequence ID" value="XM_016091300.3"/>
</dbReference>
<reference evidence="2" key="1">
    <citation type="journal article" date="2016" name="Nat. Genet.">
        <title>The genome sequences of Arachis duranensis and Arachis ipaensis, the diploid ancestors of cultivated peanut.</title>
        <authorList>
            <person name="Bertioli D.J."/>
            <person name="Cannon S.B."/>
            <person name="Froenicke L."/>
            <person name="Huang G."/>
            <person name="Farmer A.D."/>
            <person name="Cannon E.K."/>
            <person name="Liu X."/>
            <person name="Gao D."/>
            <person name="Clevenger J."/>
            <person name="Dash S."/>
            <person name="Ren L."/>
            <person name="Moretzsohn M.C."/>
            <person name="Shirasawa K."/>
            <person name="Huang W."/>
            <person name="Vidigal B."/>
            <person name="Abernathy B."/>
            <person name="Chu Y."/>
            <person name="Niederhuth C.E."/>
            <person name="Umale P."/>
            <person name="Araujo A.C."/>
            <person name="Kozik A."/>
            <person name="Kim K.D."/>
            <person name="Burow M.D."/>
            <person name="Varshney R.K."/>
            <person name="Wang X."/>
            <person name="Zhang X."/>
            <person name="Barkley N."/>
            <person name="Guimaraes P.M."/>
            <person name="Isobe S."/>
            <person name="Guo B."/>
            <person name="Liao B."/>
            <person name="Stalker H.T."/>
            <person name="Schmitz R.J."/>
            <person name="Scheffler B.E."/>
            <person name="Leal-Bertioli S.C."/>
            <person name="Xun X."/>
            <person name="Jackson S.A."/>
            <person name="Michelmore R."/>
            <person name="Ozias-Akins P."/>
        </authorList>
    </citation>
    <scope>NUCLEOTIDE SEQUENCE [LARGE SCALE GENOMIC DNA]</scope>
    <source>
        <strain evidence="2">cv. V14167</strain>
    </source>
</reference>
<dbReference type="InterPro" id="IPR050796">
    <property type="entry name" value="SCF_F-box_component"/>
</dbReference>
<evidence type="ECO:0000313" key="3">
    <source>
        <dbReference type="RefSeq" id="XP_015946786.1"/>
    </source>
</evidence>
<dbReference type="PANTHER" id="PTHR31672">
    <property type="entry name" value="BNACNNG10540D PROTEIN"/>
    <property type="match status" value="1"/>
</dbReference>
<dbReference type="CDD" id="cd22157">
    <property type="entry name" value="F-box_AtFBW1-like"/>
    <property type="match status" value="1"/>
</dbReference>
<dbReference type="InterPro" id="IPR006527">
    <property type="entry name" value="F-box-assoc_dom_typ1"/>
</dbReference>
<reference evidence="3" key="2">
    <citation type="submission" date="2025-08" db="UniProtKB">
        <authorList>
            <consortium name="RefSeq"/>
        </authorList>
    </citation>
    <scope>IDENTIFICATION</scope>
    <source>
        <tissue evidence="3">Whole plant</tissue>
    </source>
</reference>
<dbReference type="NCBIfam" id="TIGR01640">
    <property type="entry name" value="F_box_assoc_1"/>
    <property type="match status" value="1"/>
</dbReference>
<dbReference type="SMART" id="SM00256">
    <property type="entry name" value="FBOX"/>
    <property type="match status" value="1"/>
</dbReference>
<feature type="domain" description="F-box" evidence="1">
    <location>
        <begin position="9"/>
        <end position="59"/>
    </location>
</feature>
<dbReference type="SUPFAM" id="SSF81383">
    <property type="entry name" value="F-box domain"/>
    <property type="match status" value="1"/>
</dbReference>
<dbReference type="InterPro" id="IPR017451">
    <property type="entry name" value="F-box-assoc_interact_dom"/>
</dbReference>
<dbReference type="OrthoDB" id="1555129at2759"/>